<dbReference type="Proteomes" id="UP000092461">
    <property type="component" value="Unassembled WGS sequence"/>
</dbReference>
<dbReference type="VEuPathDB" id="VectorBase:LLOJ007687"/>
<protein>
    <submittedName>
        <fullName evidence="1">Uncharacterized protein</fullName>
    </submittedName>
</protein>
<dbReference type="PANTHER" id="PTHR13382:SF46">
    <property type="entry name" value="LEUCINE-RICH REPEAT-CONTAINING PROTEIN"/>
    <property type="match status" value="1"/>
</dbReference>
<dbReference type="PANTHER" id="PTHR13382">
    <property type="entry name" value="MITOCHONDRIAL ATP SYNTHASE COUPLING FACTOR B"/>
    <property type="match status" value="1"/>
</dbReference>
<reference evidence="1" key="1">
    <citation type="submission" date="2020-05" db="UniProtKB">
        <authorList>
            <consortium name="EnsemblMetazoa"/>
        </authorList>
    </citation>
    <scope>IDENTIFICATION</scope>
    <source>
        <strain evidence="1">Jacobina</strain>
    </source>
</reference>
<proteinExistence type="predicted"/>
<dbReference type="EnsemblMetazoa" id="LLOJ007687-RA">
    <property type="protein sequence ID" value="LLOJ007687-PA"/>
    <property type="gene ID" value="LLOJ007687"/>
</dbReference>
<dbReference type="SUPFAM" id="SSF52047">
    <property type="entry name" value="RNI-like"/>
    <property type="match status" value="1"/>
</dbReference>
<organism evidence="1 2">
    <name type="scientific">Lutzomyia longipalpis</name>
    <name type="common">Sand fly</name>
    <dbReference type="NCBI Taxonomy" id="7200"/>
    <lineage>
        <taxon>Eukaryota</taxon>
        <taxon>Metazoa</taxon>
        <taxon>Ecdysozoa</taxon>
        <taxon>Arthropoda</taxon>
        <taxon>Hexapoda</taxon>
        <taxon>Insecta</taxon>
        <taxon>Pterygota</taxon>
        <taxon>Neoptera</taxon>
        <taxon>Endopterygota</taxon>
        <taxon>Diptera</taxon>
        <taxon>Nematocera</taxon>
        <taxon>Psychodoidea</taxon>
        <taxon>Psychodidae</taxon>
        <taxon>Lutzomyia</taxon>
        <taxon>Lutzomyia</taxon>
    </lineage>
</organism>
<dbReference type="InterPro" id="IPR050648">
    <property type="entry name" value="F-box_LRR-repeat"/>
</dbReference>
<sequence length="300" mass="34620">MAMSIAPSDPKTLFDLPVEVMEKYVAKYLYWEDLMEFRECSRSSRDLADQMLEKLDRLFVYNYHDPAAGYHFLFRKVKGLKLIALGGLDWLTDNLLAKLLMNNPSVEVFFISNCHAISPKGILPLATHCKKLRHMILRNVQVGDNFLHTFSLHNKGLETLDLSENKDISPRWLDRFIGKQPQLRNIMLDTLWFTSIRQTLNTIARTGNNVEYLSFIGCPNIKDEDVIHLANVLPKIRAINVEIEEVDEEEDVAHDFMLTEKSIEYLKSRGLGHAKTDEIQIIEDVLQEPKKAFLATYSYS</sequence>
<evidence type="ECO:0000313" key="1">
    <source>
        <dbReference type="EnsemblMetazoa" id="LLOJ007687-PA"/>
    </source>
</evidence>
<name>A0A1B0CS38_LUTLO</name>
<accession>A0A1B0CS38</accession>
<dbReference type="GO" id="GO:0005737">
    <property type="term" value="C:cytoplasm"/>
    <property type="evidence" value="ECO:0007669"/>
    <property type="project" value="TreeGrafter"/>
</dbReference>
<keyword evidence="2" id="KW-1185">Reference proteome</keyword>
<dbReference type="Gene3D" id="3.80.10.10">
    <property type="entry name" value="Ribonuclease Inhibitor"/>
    <property type="match status" value="1"/>
</dbReference>
<evidence type="ECO:0000313" key="2">
    <source>
        <dbReference type="Proteomes" id="UP000092461"/>
    </source>
</evidence>
<dbReference type="VEuPathDB" id="VectorBase:LLONM1_000699"/>
<dbReference type="AlphaFoldDB" id="A0A1B0CS38"/>
<dbReference type="EMBL" id="AJWK01025608">
    <property type="status" value="NOT_ANNOTATED_CDS"/>
    <property type="molecule type" value="Genomic_DNA"/>
</dbReference>
<dbReference type="InterPro" id="IPR032675">
    <property type="entry name" value="LRR_dom_sf"/>
</dbReference>